<protein>
    <submittedName>
        <fullName evidence="3">Spore coat protein U domain-containing protein</fullName>
    </submittedName>
</protein>
<keyword evidence="1" id="KW-0732">Signal</keyword>
<keyword evidence="4" id="KW-1185">Reference proteome</keyword>
<evidence type="ECO:0000313" key="3">
    <source>
        <dbReference type="EMBL" id="MBL0391010.1"/>
    </source>
</evidence>
<evidence type="ECO:0000313" key="4">
    <source>
        <dbReference type="Proteomes" id="UP000599109"/>
    </source>
</evidence>
<sequence length="177" mass="19666">MQMTRLLSVVCCALLPLAAGAQAGRRSSACPVRPAECQLSTPVYSFGRHVMGANASPIFAESTISITCTRTNADGFRMDVDYELQGLPAEPDREMRHRDPGTLHYDLFVDAGRKQHWGDGKGGTKTVKDSLELSDNNRVVTRTHKIYGTVYGQQQVDTGQWLGFVSVRLEYEIKRCR</sequence>
<dbReference type="InterPro" id="IPR007893">
    <property type="entry name" value="Spore_coat_U/FanG"/>
</dbReference>
<dbReference type="Proteomes" id="UP000599109">
    <property type="component" value="Unassembled WGS sequence"/>
</dbReference>
<organism evidence="3 4">
    <name type="scientific">Ramlibacter monticola</name>
    <dbReference type="NCBI Taxonomy" id="1926872"/>
    <lineage>
        <taxon>Bacteria</taxon>
        <taxon>Pseudomonadati</taxon>
        <taxon>Pseudomonadota</taxon>
        <taxon>Betaproteobacteria</taxon>
        <taxon>Burkholderiales</taxon>
        <taxon>Comamonadaceae</taxon>
        <taxon>Ramlibacter</taxon>
    </lineage>
</organism>
<comment type="caution">
    <text evidence="3">The sequence shown here is derived from an EMBL/GenBank/DDBJ whole genome shotgun (WGS) entry which is preliminary data.</text>
</comment>
<dbReference type="Pfam" id="PF05229">
    <property type="entry name" value="SCPU"/>
    <property type="match status" value="1"/>
</dbReference>
<gene>
    <name evidence="3" type="ORF">JJ685_07625</name>
</gene>
<dbReference type="EMBL" id="JAEQNE010000001">
    <property type="protein sequence ID" value="MBL0391010.1"/>
    <property type="molecule type" value="Genomic_DNA"/>
</dbReference>
<accession>A0A936YWZ7</accession>
<keyword evidence="3" id="KW-0946">Virion</keyword>
<keyword evidence="3" id="KW-0167">Capsid protein</keyword>
<dbReference type="AlphaFoldDB" id="A0A936YWZ7"/>
<evidence type="ECO:0000256" key="1">
    <source>
        <dbReference type="SAM" id="SignalP"/>
    </source>
</evidence>
<name>A0A936YWZ7_9BURK</name>
<feature type="signal peptide" evidence="1">
    <location>
        <begin position="1"/>
        <end position="21"/>
    </location>
</feature>
<feature type="chain" id="PRO_5037620158" evidence="1">
    <location>
        <begin position="22"/>
        <end position="177"/>
    </location>
</feature>
<feature type="domain" description="Spore coat protein U/FanG" evidence="2">
    <location>
        <begin position="33"/>
        <end position="166"/>
    </location>
</feature>
<proteinExistence type="predicted"/>
<evidence type="ECO:0000259" key="2">
    <source>
        <dbReference type="Pfam" id="PF05229"/>
    </source>
</evidence>
<reference evidence="3 4" key="1">
    <citation type="journal article" date="2017" name="Int. J. Syst. Evol. Microbiol.">
        <title>Ramlibacter monticola sp. nov., isolated from forest soil.</title>
        <authorList>
            <person name="Chaudhary D.K."/>
            <person name="Kim J."/>
        </authorList>
    </citation>
    <scope>NUCLEOTIDE SEQUENCE [LARGE SCALE GENOMIC DNA]</scope>
    <source>
        <strain evidence="3 4">KACC 19175</strain>
    </source>
</reference>